<proteinExistence type="predicted"/>
<evidence type="ECO:0000259" key="11">
    <source>
        <dbReference type="PROSITE" id="PS50110"/>
    </source>
</evidence>
<dbReference type="InterPro" id="IPR036061">
    <property type="entry name" value="CheW-like_dom_sf"/>
</dbReference>
<dbReference type="InterPro" id="IPR005467">
    <property type="entry name" value="His_kinase_dom"/>
</dbReference>
<dbReference type="SMART" id="SM00387">
    <property type="entry name" value="HATPase_c"/>
    <property type="match status" value="1"/>
</dbReference>
<comment type="catalytic activity">
    <reaction evidence="1">
        <text>ATP + protein L-histidine = ADP + protein N-phospho-L-histidine.</text>
        <dbReference type="EC" id="2.7.13.3"/>
    </reaction>
</comment>
<dbReference type="InterPro" id="IPR003594">
    <property type="entry name" value="HATPase_dom"/>
</dbReference>
<dbReference type="CDD" id="cd16916">
    <property type="entry name" value="HATPase_CheA-like"/>
    <property type="match status" value="1"/>
</dbReference>
<organism evidence="12 13">
    <name type="scientific">Gloeothece verrucosa (strain PCC 7822)</name>
    <name type="common">Cyanothece sp. (strain PCC 7822)</name>
    <dbReference type="NCBI Taxonomy" id="497965"/>
    <lineage>
        <taxon>Bacteria</taxon>
        <taxon>Bacillati</taxon>
        <taxon>Cyanobacteriota</taxon>
        <taxon>Cyanophyceae</taxon>
        <taxon>Oscillatoriophycideae</taxon>
        <taxon>Chroococcales</taxon>
        <taxon>Aphanothecaceae</taxon>
        <taxon>Gloeothece</taxon>
        <taxon>Gloeothece verrucosa</taxon>
    </lineage>
</organism>
<evidence type="ECO:0000256" key="1">
    <source>
        <dbReference type="ARBA" id="ARBA00000085"/>
    </source>
</evidence>
<dbReference type="InterPro" id="IPR051315">
    <property type="entry name" value="Bact_Chemotaxis_CheA"/>
</dbReference>
<dbReference type="PRINTS" id="PR00344">
    <property type="entry name" value="BCTRLSENSOR"/>
</dbReference>
<accession>E0UHV4</accession>
<dbReference type="SMART" id="SM01231">
    <property type="entry name" value="H-kinase_dim"/>
    <property type="match status" value="1"/>
</dbReference>
<evidence type="ECO:0000256" key="7">
    <source>
        <dbReference type="PROSITE-ProRule" id="PRU00169"/>
    </source>
</evidence>
<feature type="coiled-coil region" evidence="8">
    <location>
        <begin position="336"/>
        <end position="370"/>
    </location>
</feature>
<evidence type="ECO:0000256" key="5">
    <source>
        <dbReference type="ARBA" id="ARBA00022777"/>
    </source>
</evidence>
<gene>
    <name evidence="12" type="ordered locus">Cyan7822_2512</name>
</gene>
<dbReference type="EC" id="2.7.13.3" evidence="2"/>
<keyword evidence="8" id="KW-0175">Coiled coil</keyword>
<sequence>MLRHDPDNLFEDDLAEFLDSFDDKDSSSFIDVYREKKIETSSEDEMEDLASFFEDNFEDLDDNSTEVNLFSSLADSSSDEEITSVPLPSDQEIQEIFSEDHEGEKDNHSGVILSTNEIIDVEDNLINAHTLNLSEPNEDDQAILSLFTENLTDEDINYPETLKQKQDPFFFEPEESEPENPWDELEQLLADDNRSSSLSVEIPPILKVPIENKADNSLPDFYESLEELDHLLEIPATHLATELNSRVDIEQLEAIINAPCGTEIDQLSKTSVSGKVEPRSGLSKDSEIIDDLDKEINELFRKTVNQSIGSKPAVSQKKPAKQKSIEQTMRVPIKQLDNLSNLIGELVVKRNRLEQDQERLRLFLDNLLNQVQQLSDVGGRMQDLYERTLLEGALLASRNRARQDNQTKSLNSNTSTSEGNSLFDQDLDALEMDRFTDFHLLSQEMIELIVRVRESASDIQFIVDETDQVARSLRQVSTQLQEGMTKSRMVPFAQSADHLPRAIRDISVKLNKQAKLQVEGRDVLIDKMIVEHLSSPMIHLVNNAMTHGIESPEERIQKGKPPEGRILVRAFIQGNQTVISISDDGAGIDVNRVKRKAIEKELITREEANILTEQEVYDFLFHPGFSTKDKADDFAGRGVGLDVVRKEMIEVRGTVTIDSALGKGTTFTIRLPLTLSISKALCCLSNHFRIAFPMDGVEDMKDFLPGEIKTNAQGEPCIPWYEGTIPFQPLNKLLTFNRYLSRGNVYGGRQEEDTVSIVILRSGGNFLAVQVDQVLGEQEIVIKQIEGPIPKPIGIAGATVLGDGTVMPIGDVLELIEIAQGKIKPDGSGSPWHKVAMAMQIPLEAKTEPTVLIVDDSITVREILSLSFSKSGYRVEQARDGQEAWEKLRSGLPCDIVFCDIEMPRMNGLELLSNIQKDEKLAHLPVAVLSSRGAEKHRKVAAKLGASGYFTKPYTEKDLLDAAKRMIAGDVLLAGSIRPKRKPKVATKTIPPTPIGQTQSKNPRLTVPGTSLPPSNYRVLIIDDSVMVREMLSMTFGKVGYEIEQARDGQEAWEKLRSGLTCDLILCDIEMPRMNGLELLSRLQEDAKLSAIPIAMITSRGAQKMQNIAAERGAKGYFVKPYIDSVLLDSAKRLIAGEVLLERDSKVEG</sequence>
<dbReference type="PANTHER" id="PTHR43395:SF1">
    <property type="entry name" value="CHEMOTAXIS PROTEIN CHEA"/>
    <property type="match status" value="1"/>
</dbReference>
<dbReference type="SUPFAM" id="SSF50341">
    <property type="entry name" value="CheW-like"/>
    <property type="match status" value="1"/>
</dbReference>
<evidence type="ECO:0000256" key="2">
    <source>
        <dbReference type="ARBA" id="ARBA00012438"/>
    </source>
</evidence>
<dbReference type="Pfam" id="PF01584">
    <property type="entry name" value="CheW"/>
    <property type="match status" value="1"/>
</dbReference>
<feature type="compositionally biased region" description="Polar residues" evidence="9">
    <location>
        <begin position="995"/>
        <end position="1004"/>
    </location>
</feature>
<feature type="domain" description="Histidine kinase" evidence="10">
    <location>
        <begin position="462"/>
        <end position="675"/>
    </location>
</feature>
<dbReference type="KEGG" id="cyj:Cyan7822_2512"/>
<dbReference type="SUPFAM" id="SSF52172">
    <property type="entry name" value="CheY-like"/>
    <property type="match status" value="2"/>
</dbReference>
<dbReference type="SMART" id="SM00448">
    <property type="entry name" value="REC"/>
    <property type="match status" value="2"/>
</dbReference>
<dbReference type="Gene3D" id="2.30.30.40">
    <property type="entry name" value="SH3 Domains"/>
    <property type="match status" value="1"/>
</dbReference>
<dbReference type="InterPro" id="IPR037006">
    <property type="entry name" value="CheA-like_homodim_sf"/>
</dbReference>
<dbReference type="RefSeq" id="WP_013322589.1">
    <property type="nucleotide sequence ID" value="NC_014501.1"/>
</dbReference>
<evidence type="ECO:0000256" key="6">
    <source>
        <dbReference type="ARBA" id="ARBA00023012"/>
    </source>
</evidence>
<evidence type="ECO:0000256" key="8">
    <source>
        <dbReference type="SAM" id="Coils"/>
    </source>
</evidence>
<dbReference type="EMBL" id="CP002198">
    <property type="protein sequence ID" value="ADN14484.1"/>
    <property type="molecule type" value="Genomic_DNA"/>
</dbReference>
<dbReference type="InterPro" id="IPR036890">
    <property type="entry name" value="HATPase_C_sf"/>
</dbReference>
<dbReference type="CDD" id="cd00156">
    <property type="entry name" value="REC"/>
    <property type="match status" value="1"/>
</dbReference>
<name>E0UHV4_GLOV7</name>
<dbReference type="PROSITE" id="PS50110">
    <property type="entry name" value="RESPONSE_REGULATORY"/>
    <property type="match status" value="2"/>
</dbReference>
<dbReference type="Pfam" id="PF02518">
    <property type="entry name" value="HATPase_c"/>
    <property type="match status" value="1"/>
</dbReference>
<dbReference type="GO" id="GO:0005737">
    <property type="term" value="C:cytoplasm"/>
    <property type="evidence" value="ECO:0007669"/>
    <property type="project" value="InterPro"/>
</dbReference>
<dbReference type="FunFam" id="3.30.565.10:FF:000016">
    <property type="entry name" value="Chemotaxis protein CheA, putative"/>
    <property type="match status" value="1"/>
</dbReference>
<dbReference type="InterPro" id="IPR001789">
    <property type="entry name" value="Sig_transdc_resp-reg_receiver"/>
</dbReference>
<dbReference type="Gene3D" id="3.40.50.2300">
    <property type="match status" value="2"/>
</dbReference>
<dbReference type="Pfam" id="PF02895">
    <property type="entry name" value="H-kinase_dim"/>
    <property type="match status" value="1"/>
</dbReference>
<dbReference type="Gene3D" id="1.10.287.560">
    <property type="entry name" value="Histidine kinase CheA-like, homodimeric domain"/>
    <property type="match status" value="1"/>
</dbReference>
<dbReference type="Pfam" id="PF00072">
    <property type="entry name" value="Response_reg"/>
    <property type="match status" value="2"/>
</dbReference>
<dbReference type="InterPro" id="IPR002545">
    <property type="entry name" value="CheW-lke_dom"/>
</dbReference>
<feature type="region of interest" description="Disordered" evidence="9">
    <location>
        <begin position="983"/>
        <end position="1004"/>
    </location>
</feature>
<dbReference type="OrthoDB" id="2079555at2"/>
<dbReference type="AlphaFoldDB" id="E0UHV4"/>
<keyword evidence="13" id="KW-1185">Reference proteome</keyword>
<dbReference type="SUPFAM" id="SSF55874">
    <property type="entry name" value="ATPase domain of HSP90 chaperone/DNA topoisomerase II/histidine kinase"/>
    <property type="match status" value="1"/>
</dbReference>
<dbReference type="Gene3D" id="3.30.565.10">
    <property type="entry name" value="Histidine kinase-like ATPase, C-terminal domain"/>
    <property type="match status" value="1"/>
</dbReference>
<dbReference type="eggNOG" id="COG0784">
    <property type="taxonomic scope" value="Bacteria"/>
</dbReference>
<dbReference type="SUPFAM" id="SSF47384">
    <property type="entry name" value="Homodimeric domain of signal transducing histidine kinase"/>
    <property type="match status" value="1"/>
</dbReference>
<feature type="modified residue" description="4-aspartylphosphate" evidence="7">
    <location>
        <position position="900"/>
    </location>
</feature>
<keyword evidence="6" id="KW-0902">Two-component regulatory system</keyword>
<evidence type="ECO:0000313" key="13">
    <source>
        <dbReference type="Proteomes" id="UP000008206"/>
    </source>
</evidence>
<dbReference type="InterPro" id="IPR004358">
    <property type="entry name" value="Sig_transdc_His_kin-like_C"/>
</dbReference>
<dbReference type="GO" id="GO:0006935">
    <property type="term" value="P:chemotaxis"/>
    <property type="evidence" value="ECO:0007669"/>
    <property type="project" value="InterPro"/>
</dbReference>
<feature type="compositionally biased region" description="Polar residues" evidence="9">
    <location>
        <begin position="404"/>
        <end position="421"/>
    </location>
</feature>
<evidence type="ECO:0000259" key="10">
    <source>
        <dbReference type="PROSITE" id="PS50109"/>
    </source>
</evidence>
<protein>
    <recommendedName>
        <fullName evidence="2">histidine kinase</fullName>
        <ecNumber evidence="2">2.7.13.3</ecNumber>
    </recommendedName>
</protein>
<dbReference type="Proteomes" id="UP000008206">
    <property type="component" value="Chromosome"/>
</dbReference>
<dbReference type="InterPro" id="IPR004105">
    <property type="entry name" value="CheA-like_dim"/>
</dbReference>
<dbReference type="STRING" id="497965.Cyan7822_2512"/>
<feature type="modified residue" description="4-aspartylphosphate" evidence="7">
    <location>
        <position position="1068"/>
    </location>
</feature>
<feature type="region of interest" description="Disordered" evidence="9">
    <location>
        <begin position="400"/>
        <end position="421"/>
    </location>
</feature>
<dbReference type="InterPro" id="IPR036097">
    <property type="entry name" value="HisK_dim/P_sf"/>
</dbReference>
<keyword evidence="4" id="KW-0808">Transferase</keyword>
<evidence type="ECO:0000313" key="12">
    <source>
        <dbReference type="EMBL" id="ADN14484.1"/>
    </source>
</evidence>
<dbReference type="HOGENOM" id="CLU_000650_6_0_3"/>
<evidence type="ECO:0000256" key="9">
    <source>
        <dbReference type="SAM" id="MobiDB-lite"/>
    </source>
</evidence>
<dbReference type="PANTHER" id="PTHR43395">
    <property type="entry name" value="SENSOR HISTIDINE KINASE CHEA"/>
    <property type="match status" value="1"/>
</dbReference>
<evidence type="ECO:0000256" key="3">
    <source>
        <dbReference type="ARBA" id="ARBA00022553"/>
    </source>
</evidence>
<feature type="domain" description="Response regulatory" evidence="11">
    <location>
        <begin position="850"/>
        <end position="967"/>
    </location>
</feature>
<reference evidence="13" key="1">
    <citation type="journal article" date="2011" name="MBio">
        <title>Novel metabolic attributes of the genus Cyanothece, comprising a group of unicellular nitrogen-fixing Cyanobacteria.</title>
        <authorList>
            <person name="Bandyopadhyay A."/>
            <person name="Elvitigala T."/>
            <person name="Welsh E."/>
            <person name="Stockel J."/>
            <person name="Liberton M."/>
            <person name="Min H."/>
            <person name="Sherman L.A."/>
            <person name="Pakrasi H.B."/>
        </authorList>
    </citation>
    <scope>NUCLEOTIDE SEQUENCE [LARGE SCALE GENOMIC DNA]</scope>
    <source>
        <strain evidence="13">PCC 7822</strain>
    </source>
</reference>
<dbReference type="GO" id="GO:0000155">
    <property type="term" value="F:phosphorelay sensor kinase activity"/>
    <property type="evidence" value="ECO:0007669"/>
    <property type="project" value="InterPro"/>
</dbReference>
<dbReference type="InterPro" id="IPR011006">
    <property type="entry name" value="CheY-like_superfamily"/>
</dbReference>
<keyword evidence="5 12" id="KW-0418">Kinase</keyword>
<feature type="domain" description="Response regulatory" evidence="11">
    <location>
        <begin position="1018"/>
        <end position="1135"/>
    </location>
</feature>
<evidence type="ECO:0000256" key="4">
    <source>
        <dbReference type="ARBA" id="ARBA00022679"/>
    </source>
</evidence>
<dbReference type="PROSITE" id="PS50109">
    <property type="entry name" value="HIS_KIN"/>
    <property type="match status" value="1"/>
</dbReference>
<keyword evidence="3 7" id="KW-0597">Phosphoprotein</keyword>
<dbReference type="eggNOG" id="COG0643">
    <property type="taxonomic scope" value="Bacteria"/>
</dbReference>
<dbReference type="SMART" id="SM00260">
    <property type="entry name" value="CheW"/>
    <property type="match status" value="1"/>
</dbReference>